<dbReference type="OrthoDB" id="1856718at2759"/>
<dbReference type="AlphaFoldDB" id="A0A1R0GVJ6"/>
<sequence>MAIIPRRITGFQAIGLGAAESNDIVIVENKYVFDKSIAILQDFKGVKVIKLDPKADVSKVLVETIKSESSGKRLAILVSQSKISTLLPMFKNMFGPNGAGSNVSISLIVAIESFEIDALDLSDVYAFSNMGIPILSSSFPQECFDHTRAASIAAASLKVPVINYFDSDNLNPCTYRWVNATEPAECMKERYESYRDDALESKGLLSLSKEDEMELIMKAAYRKDLVSYWGSPKAEVVIVSISDYDIGWSLDNTFSGYLKIHVYRPFPIEKIISVLPKTVKRIILLDQVSDLAEIHGNLYNDFSEMLQGVALGSDKVIDAKVIEVQSSYSYAMVLPHPPYLFALLEEISKPDCPSLVRLDKLLEFPLKESIDY</sequence>
<protein>
    <submittedName>
        <fullName evidence="1">Pyruvate dehydrogenase [NADP(+)]</fullName>
    </submittedName>
</protein>
<evidence type="ECO:0000313" key="1">
    <source>
        <dbReference type="EMBL" id="OLY80899.1"/>
    </source>
</evidence>
<reference evidence="1 2" key="1">
    <citation type="journal article" date="2016" name="Mol. Biol. Evol.">
        <title>Genome-Wide Survey of Gut Fungi (Harpellales) Reveals the First Horizontally Transferred Ubiquitin Gene from a Mosquito Host.</title>
        <authorList>
            <person name="Wang Y."/>
            <person name="White M.M."/>
            <person name="Kvist S."/>
            <person name="Moncalvo J.M."/>
        </authorList>
    </citation>
    <scope>NUCLEOTIDE SEQUENCE [LARGE SCALE GENOMIC DNA]</scope>
    <source>
        <strain evidence="1 2">ALG-7-W6</strain>
    </source>
</reference>
<proteinExistence type="predicted"/>
<comment type="caution">
    <text evidence="1">The sequence shown here is derived from an EMBL/GenBank/DDBJ whole genome shotgun (WGS) entry which is preliminary data.</text>
</comment>
<dbReference type="SUPFAM" id="SSF52922">
    <property type="entry name" value="TK C-terminal domain-like"/>
    <property type="match status" value="1"/>
</dbReference>
<organism evidence="1 2">
    <name type="scientific">Smittium mucronatum</name>
    <dbReference type="NCBI Taxonomy" id="133383"/>
    <lineage>
        <taxon>Eukaryota</taxon>
        <taxon>Fungi</taxon>
        <taxon>Fungi incertae sedis</taxon>
        <taxon>Zoopagomycota</taxon>
        <taxon>Kickxellomycotina</taxon>
        <taxon>Harpellomycetes</taxon>
        <taxon>Harpellales</taxon>
        <taxon>Legeriomycetaceae</taxon>
        <taxon>Smittium</taxon>
    </lineage>
</organism>
<dbReference type="SUPFAM" id="SSF52518">
    <property type="entry name" value="Thiamin diphosphate-binding fold (THDP-binding)"/>
    <property type="match status" value="1"/>
</dbReference>
<dbReference type="EMBL" id="LSSL01003010">
    <property type="protein sequence ID" value="OLY80899.1"/>
    <property type="molecule type" value="Genomic_DNA"/>
</dbReference>
<dbReference type="Proteomes" id="UP000187455">
    <property type="component" value="Unassembled WGS sequence"/>
</dbReference>
<dbReference type="PANTHER" id="PTHR32154">
    <property type="entry name" value="PYRUVATE-FLAVODOXIN OXIDOREDUCTASE-RELATED"/>
    <property type="match status" value="1"/>
</dbReference>
<keyword evidence="1" id="KW-0670">Pyruvate</keyword>
<dbReference type="GO" id="GO:0006979">
    <property type="term" value="P:response to oxidative stress"/>
    <property type="evidence" value="ECO:0007669"/>
    <property type="project" value="TreeGrafter"/>
</dbReference>
<accession>A0A1R0GVJ6</accession>
<dbReference type="Gene3D" id="3.40.50.970">
    <property type="match status" value="1"/>
</dbReference>
<dbReference type="InterPro" id="IPR050722">
    <property type="entry name" value="Pyruvate:ferred/Flavod_OxRd"/>
</dbReference>
<name>A0A1R0GVJ6_9FUNG</name>
<dbReference type="InterPro" id="IPR029061">
    <property type="entry name" value="THDP-binding"/>
</dbReference>
<dbReference type="Gene3D" id="3.40.50.920">
    <property type="match status" value="1"/>
</dbReference>
<dbReference type="InterPro" id="IPR009014">
    <property type="entry name" value="Transketo_C/PFOR_II"/>
</dbReference>
<evidence type="ECO:0000313" key="2">
    <source>
        <dbReference type="Proteomes" id="UP000187455"/>
    </source>
</evidence>
<dbReference type="PANTHER" id="PTHR32154:SF0">
    <property type="entry name" value="PYRUVATE-FLAVODOXIN OXIDOREDUCTASE-RELATED"/>
    <property type="match status" value="1"/>
</dbReference>
<keyword evidence="2" id="KW-1185">Reference proteome</keyword>
<gene>
    <name evidence="1" type="ORF">AYI68_g4999</name>
</gene>